<dbReference type="Pfam" id="PF04685">
    <property type="entry name" value="DUF608"/>
    <property type="match status" value="1"/>
</dbReference>
<evidence type="ECO:0000259" key="2">
    <source>
        <dbReference type="Pfam" id="PF04685"/>
    </source>
</evidence>
<evidence type="ECO:0000259" key="3">
    <source>
        <dbReference type="Pfam" id="PF12215"/>
    </source>
</evidence>
<dbReference type="InterPro" id="IPR012341">
    <property type="entry name" value="6hp_glycosidase-like_sf"/>
</dbReference>
<proteinExistence type="predicted"/>
<keyword evidence="5" id="KW-1185">Reference proteome</keyword>
<dbReference type="InterPro" id="IPR037018">
    <property type="entry name" value="GH65_N"/>
</dbReference>
<evidence type="ECO:0000256" key="1">
    <source>
        <dbReference type="SAM" id="MobiDB-lite"/>
    </source>
</evidence>
<feature type="domain" description="Glycosyl-hydrolase family 116 N-terminal" evidence="3">
    <location>
        <begin position="22"/>
        <end position="323"/>
    </location>
</feature>
<dbReference type="PANTHER" id="PTHR12654">
    <property type="entry name" value="BILE ACID BETA-GLUCOSIDASE-RELATED"/>
    <property type="match status" value="1"/>
</dbReference>
<name>A0A6A9UPD9_9ACTN</name>
<dbReference type="Gene3D" id="1.50.10.10">
    <property type="match status" value="1"/>
</dbReference>
<dbReference type="RefSeq" id="WP_156607037.1">
    <property type="nucleotide sequence ID" value="NZ_WPCU01000002.1"/>
</dbReference>
<dbReference type="InterPro" id="IPR052566">
    <property type="entry name" value="Non-lysos_glucosylceramidase"/>
</dbReference>
<protein>
    <recommendedName>
        <fullName evidence="6">Glycosyl-hydrolase family 116 catalytic region domain-containing protein</fullName>
    </recommendedName>
</protein>
<evidence type="ECO:0000313" key="5">
    <source>
        <dbReference type="Proteomes" id="UP000435304"/>
    </source>
</evidence>
<evidence type="ECO:0000313" key="4">
    <source>
        <dbReference type="EMBL" id="MVA74541.1"/>
    </source>
</evidence>
<dbReference type="InterPro" id="IPR008928">
    <property type="entry name" value="6-hairpin_glycosidase_sf"/>
</dbReference>
<dbReference type="Gene3D" id="2.70.98.40">
    <property type="entry name" value="Glycoside hydrolase, family 65, N-terminal domain"/>
    <property type="match status" value="1"/>
</dbReference>
<dbReference type="InterPro" id="IPR006775">
    <property type="entry name" value="GH116_catalytic"/>
</dbReference>
<sequence length="842" mass="91371">MTSTTWPVLRRFDADHLDRISLPLGGIGTGTVGLGGRGDLRDFELGNRPGKGFRPSVAFFAVRAAAGDGAPRALAVEGPVPVERYEGAFGSTAPHHGLPRFQQASFETAYPFGQVVLSDDTFPLQVTLQGFNPFVFTDTATSSLPVAVLRHRLHNPGGEDVRASVAFAMSNFVGANGTEDRTGANTNTVRSSEHLTGVTMTAPDLPEQAEAAGEVTMAVLTGPGTSVSTRTGWDDRNWGNGLLDFWDDLLEDGHLDDRATASPRPVASLALEVAVPAGETVDVTFLLTWCFPHRRAWRSEDHGNISIGQHSDDVVGNAYAVAHPDSWQTALEVAEQLPELESRTVQTVAAVAGADVPAVVREAALANLSTLRSPTVFQTADGGYYGWEGVGDRVGSCYGTCTHVWGYEFATTLLFAPISHSFRRTQYLHSTDERGLMSFRTGLPAEKYARTWDLAAADGQMACLVHLYLDWRLSGDRELLAELWPAARRTLEFCWIPGGWDADRDGVMEGVQHNTMDVEYYGPNPQMGSWYLAALRASAEMAEALGEADFAQECRRLAEQGSRWLDENLFNGAFYVHEVRPVADADQVAEGLRHRDMGASSTAEPDLQLANGCLVDQLVGEYAAGLVGLGRLLDPDHVETALHTVYERNFVRDFSHHFNHMRSFVLGGESATLMCTYEEGARPRRPFPYFTEVMTGFEYTAATGLLQVGRVEEGLELVEAIRERYDGARRNPFDEAECGHHYARAMASWSAFATLNDISYDGRSQTLVVGDRAPAGQAFWSTGAAFGTWCPSTAPDSVGELTVVAGELPLTSVVVSGQEHRPPAPVLVPGSSWSVGPGPRQP</sequence>
<dbReference type="GO" id="GO:0004553">
    <property type="term" value="F:hydrolase activity, hydrolyzing O-glycosyl compounds"/>
    <property type="evidence" value="ECO:0007669"/>
    <property type="project" value="InterPro"/>
</dbReference>
<dbReference type="EMBL" id="WPCU01000002">
    <property type="protein sequence ID" value="MVA74541.1"/>
    <property type="molecule type" value="Genomic_DNA"/>
</dbReference>
<dbReference type="Proteomes" id="UP000435304">
    <property type="component" value="Unassembled WGS sequence"/>
</dbReference>
<feature type="region of interest" description="Disordered" evidence="1">
    <location>
        <begin position="819"/>
        <end position="842"/>
    </location>
</feature>
<evidence type="ECO:0008006" key="6">
    <source>
        <dbReference type="Google" id="ProtNLM"/>
    </source>
</evidence>
<dbReference type="Pfam" id="PF12215">
    <property type="entry name" value="Glyco_hydr_116N"/>
    <property type="match status" value="1"/>
</dbReference>
<accession>A0A6A9UPD9</accession>
<dbReference type="InterPro" id="IPR024462">
    <property type="entry name" value="GH116_N"/>
</dbReference>
<dbReference type="PANTHER" id="PTHR12654:SF0">
    <property type="entry name" value="NON-LYSOSOMAL GLUCOSYLCERAMIDASE"/>
    <property type="match status" value="1"/>
</dbReference>
<comment type="caution">
    <text evidence="4">The sequence shown here is derived from an EMBL/GenBank/DDBJ whole genome shotgun (WGS) entry which is preliminary data.</text>
</comment>
<dbReference type="SUPFAM" id="SSF48208">
    <property type="entry name" value="Six-hairpin glycosidases"/>
    <property type="match status" value="1"/>
</dbReference>
<gene>
    <name evidence="4" type="ORF">GC722_00595</name>
</gene>
<organism evidence="4 5">
    <name type="scientific">Auraticoccus cholistanensis</name>
    <dbReference type="NCBI Taxonomy" id="2656650"/>
    <lineage>
        <taxon>Bacteria</taxon>
        <taxon>Bacillati</taxon>
        <taxon>Actinomycetota</taxon>
        <taxon>Actinomycetes</taxon>
        <taxon>Propionibacteriales</taxon>
        <taxon>Propionibacteriaceae</taxon>
        <taxon>Auraticoccus</taxon>
    </lineage>
</organism>
<dbReference type="GO" id="GO:0005975">
    <property type="term" value="P:carbohydrate metabolic process"/>
    <property type="evidence" value="ECO:0007669"/>
    <property type="project" value="InterPro"/>
</dbReference>
<reference evidence="4 5" key="1">
    <citation type="submission" date="2019-12" db="EMBL/GenBank/DDBJ databases">
        <title>Auraticoccus cholistani sp. nov., an actinomycete isolated from soil of Cholistan desert.</title>
        <authorList>
            <person name="Cheema M.T."/>
        </authorList>
    </citation>
    <scope>NUCLEOTIDE SEQUENCE [LARGE SCALE GENOMIC DNA]</scope>
    <source>
        <strain evidence="4 5">F435</strain>
    </source>
</reference>
<feature type="domain" description="Glycosyl-hydrolase family 116 catalytic region" evidence="2">
    <location>
        <begin position="458"/>
        <end position="750"/>
    </location>
</feature>
<dbReference type="AlphaFoldDB" id="A0A6A9UPD9"/>